<dbReference type="InterPro" id="IPR000602">
    <property type="entry name" value="Glyco_hydro_38_N"/>
</dbReference>
<keyword evidence="4 10" id="KW-0378">Hydrolase</keyword>
<dbReference type="PANTHER" id="PTHR11607">
    <property type="entry name" value="ALPHA-MANNOSIDASE"/>
    <property type="match status" value="1"/>
</dbReference>
<dbReference type="InterPro" id="IPR027291">
    <property type="entry name" value="Glyco_hydro_38_N_sf"/>
</dbReference>
<keyword evidence="7" id="KW-0732">Signal</keyword>
<dbReference type="InterPro" id="IPR037094">
    <property type="entry name" value="Glyco_hydro_38_cen_sf"/>
</dbReference>
<evidence type="ECO:0000313" key="10">
    <source>
        <dbReference type="EMBL" id="CDW79602.1"/>
    </source>
</evidence>
<sequence>MRSYLSILALSVLLCGTSTEARQNKALRNAQFKEKLDKLKLGKAEEWVEPTIVHIVPHSYNGQFLDAIDQYFEEDKDQLKQQHFDKVFNSVVRAMKKDPTRTFSHYEVKHFSNWYMRQNHDVKNLIYEWMQQGNFEIIGGGWEVHEDACPNYADMLTNIYKGHKFLYDQLWYFPRVAWSLDQYGHSSTNARIFAEAGAEALYIRHIDPQEREKRLSEKSMEFLWRPNFQHLGRKAEIFTHVFYDFDASPFDFDVLDPPAANSTQNFEVDKNEWAWYWGNKTDDWWFNEDEYDDDWNKDEDGDEDDWWNDEEFWKDLIDIFKNVTDQLNKTIEDQPQTRMRLLREFQLGQQVRVGTRKLKDFAMEMAQYYNTPHILMMVGSSVNFEDAEDYYHQMDMMIELFNRNHKDIVLTHSTLSFFDEVIEFHAFDHPTSYFDIMPIADSHHNYFSGLYSSRENLKSLIRRGGQQLSAFSKLFTSEILHDDIKQDRVNRILNVTDELQRAVAQAQSVDGVSGVSKKEFADKISKDLTAALQKSKSLSAEIIDAAAQKIAGISLDKGASYQWCLEINNISSYLECPIKDHAKDTKLQMIVAVFNSATANSKITLVGVPHGNLSVRAYNESSKQFELTNATVICDQTSEVNDCRLYAKHNIEGHGIGFLELKYDSNSNITSQIKQDLTFKIENSVQIIQYKGEDQKLGSQFVIQKKKYINNFHFSFDLRYYPSYQGFQGSRSGAGVFKPAVNDSLKFSKLDKIYYQQGSVVSQITLIYRDSKTNETAEVRARLYDGDSIIKWDVLVGELPRLKQGQEITINFYSPDIKNDGEFFTDSNGLQMENRQLNYRPNYNYIPNQHQNISHNYYPVTSAIAIRDKGFSLYQMTVMTSQTQGGSVIKEGRIEIMHSRRLVFDDNYHTGVILSETEPVQATYYLQIFDREFEESHQRRLQLHMDSPLVTYFAFNYKVNSKQIQSNSQPLLNMQELKSVGIPSLAKVEFIPFNRSQIYFRIDNLQDKFDSKLGDKQNVSYIDLNAFANLVYFKLHGKNLTKNQYMWISEMTISGNQEYKWAKYEKVIWQGADDDFIDTSQLPLDKSSTMVSLEPQRIRMFYLEYYYWAGEDWGETDEKYEPQVNKTISFIQ</sequence>
<dbReference type="GO" id="GO:0006013">
    <property type="term" value="P:mannose metabolic process"/>
    <property type="evidence" value="ECO:0007669"/>
    <property type="project" value="InterPro"/>
</dbReference>
<dbReference type="GO" id="GO:0046872">
    <property type="term" value="F:metal ion binding"/>
    <property type="evidence" value="ECO:0007669"/>
    <property type="project" value="UniProtKB-KW"/>
</dbReference>
<name>A0A078ADI8_STYLE</name>
<dbReference type="Gene3D" id="3.20.110.10">
    <property type="entry name" value="Glycoside hydrolase 38, N terminal domain"/>
    <property type="match status" value="2"/>
</dbReference>
<accession>A0A078ADI8</accession>
<evidence type="ECO:0000256" key="4">
    <source>
        <dbReference type="ARBA" id="ARBA00022801"/>
    </source>
</evidence>
<evidence type="ECO:0000256" key="6">
    <source>
        <dbReference type="ARBA" id="ARBA00023295"/>
    </source>
</evidence>
<evidence type="ECO:0000256" key="5">
    <source>
        <dbReference type="ARBA" id="ARBA00022833"/>
    </source>
</evidence>
<dbReference type="InterPro" id="IPR011330">
    <property type="entry name" value="Glyco_hydro/deAcase_b/a-brl"/>
</dbReference>
<dbReference type="Pfam" id="PF01074">
    <property type="entry name" value="Glyco_hydro_38N"/>
    <property type="match status" value="1"/>
</dbReference>
<evidence type="ECO:0000256" key="1">
    <source>
        <dbReference type="ARBA" id="ARBA00001947"/>
    </source>
</evidence>
<dbReference type="EMBL" id="CCKQ01008159">
    <property type="protein sequence ID" value="CDW79602.1"/>
    <property type="molecule type" value="Genomic_DNA"/>
</dbReference>
<dbReference type="SUPFAM" id="SSF74650">
    <property type="entry name" value="Galactose mutarotase-like"/>
    <property type="match status" value="1"/>
</dbReference>
<keyword evidence="6" id="KW-0326">Glycosidase</keyword>
<comment type="cofactor">
    <cofactor evidence="1">
        <name>Zn(2+)</name>
        <dbReference type="ChEBI" id="CHEBI:29105"/>
    </cofactor>
</comment>
<feature type="domain" description="Glycoside hydrolase family 38 N-terminal" evidence="8">
    <location>
        <begin position="53"/>
        <end position="422"/>
    </location>
</feature>
<evidence type="ECO:0000256" key="7">
    <source>
        <dbReference type="SAM" id="SignalP"/>
    </source>
</evidence>
<dbReference type="GO" id="GO:0004559">
    <property type="term" value="F:alpha-mannosidase activity"/>
    <property type="evidence" value="ECO:0007669"/>
    <property type="project" value="InterPro"/>
</dbReference>
<comment type="similarity">
    <text evidence="2">Belongs to the glycosyl hydrolase 38 family.</text>
</comment>
<feature type="signal peptide" evidence="7">
    <location>
        <begin position="1"/>
        <end position="21"/>
    </location>
</feature>
<evidence type="ECO:0000313" key="11">
    <source>
        <dbReference type="Proteomes" id="UP000039865"/>
    </source>
</evidence>
<dbReference type="InParanoid" id="A0A078ADI8"/>
<keyword evidence="11" id="KW-1185">Reference proteome</keyword>
<keyword evidence="5" id="KW-0862">Zinc</keyword>
<dbReference type="InterPro" id="IPR011013">
    <property type="entry name" value="Gal_mutarotase_sf_dom"/>
</dbReference>
<organism evidence="10 11">
    <name type="scientific">Stylonychia lemnae</name>
    <name type="common">Ciliate</name>
    <dbReference type="NCBI Taxonomy" id="5949"/>
    <lineage>
        <taxon>Eukaryota</taxon>
        <taxon>Sar</taxon>
        <taxon>Alveolata</taxon>
        <taxon>Ciliophora</taxon>
        <taxon>Intramacronucleata</taxon>
        <taxon>Spirotrichea</taxon>
        <taxon>Stichotrichia</taxon>
        <taxon>Sporadotrichida</taxon>
        <taxon>Oxytrichidae</taxon>
        <taxon>Stylonychinae</taxon>
        <taxon>Stylonychia</taxon>
    </lineage>
</organism>
<evidence type="ECO:0000259" key="8">
    <source>
        <dbReference type="Pfam" id="PF01074"/>
    </source>
</evidence>
<dbReference type="AlphaFoldDB" id="A0A078ADI8"/>
<proteinExistence type="inferred from homology"/>
<reference evidence="10 11" key="1">
    <citation type="submission" date="2014-06" db="EMBL/GenBank/DDBJ databases">
        <authorList>
            <person name="Swart Estienne"/>
        </authorList>
    </citation>
    <scope>NUCLEOTIDE SEQUENCE [LARGE SCALE GENOMIC DNA]</scope>
    <source>
        <strain evidence="10 11">130c</strain>
    </source>
</reference>
<dbReference type="Gene3D" id="1.20.1270.50">
    <property type="entry name" value="Glycoside hydrolase family 38, central domain"/>
    <property type="match status" value="1"/>
</dbReference>
<evidence type="ECO:0000259" key="9">
    <source>
        <dbReference type="Pfam" id="PF07748"/>
    </source>
</evidence>
<dbReference type="GO" id="GO:0030246">
    <property type="term" value="F:carbohydrate binding"/>
    <property type="evidence" value="ECO:0007669"/>
    <property type="project" value="InterPro"/>
</dbReference>
<evidence type="ECO:0000256" key="3">
    <source>
        <dbReference type="ARBA" id="ARBA00022723"/>
    </source>
</evidence>
<protein>
    <submittedName>
        <fullName evidence="10">Glycosyl hydrolases family 38 protein</fullName>
    </submittedName>
</protein>
<feature type="domain" description="Glycosyl hydrolase family 38 C-terminal" evidence="9">
    <location>
        <begin position="683"/>
        <end position="907"/>
    </location>
</feature>
<dbReference type="Proteomes" id="UP000039865">
    <property type="component" value="Unassembled WGS sequence"/>
</dbReference>
<dbReference type="SUPFAM" id="SSF88713">
    <property type="entry name" value="Glycoside hydrolase/deacetylase"/>
    <property type="match status" value="1"/>
</dbReference>
<dbReference type="PANTHER" id="PTHR11607:SF3">
    <property type="entry name" value="LYSOSOMAL ALPHA-MANNOSIDASE"/>
    <property type="match status" value="1"/>
</dbReference>
<dbReference type="Gene3D" id="2.70.98.30">
    <property type="entry name" value="Golgi alpha-mannosidase II, domain 4"/>
    <property type="match status" value="1"/>
</dbReference>
<dbReference type="InterPro" id="IPR050843">
    <property type="entry name" value="Glycosyl_Hydrlase_38"/>
</dbReference>
<dbReference type="InterPro" id="IPR011682">
    <property type="entry name" value="Glyco_hydro_38_C"/>
</dbReference>
<feature type="chain" id="PRO_5001729334" evidence="7">
    <location>
        <begin position="22"/>
        <end position="1132"/>
    </location>
</feature>
<dbReference type="InterPro" id="IPR028995">
    <property type="entry name" value="Glyco_hydro_57/38_cen_sf"/>
</dbReference>
<keyword evidence="3" id="KW-0479">Metal-binding</keyword>
<dbReference type="OrthoDB" id="2016903at2759"/>
<dbReference type="Pfam" id="PF07748">
    <property type="entry name" value="Glyco_hydro_38C"/>
    <property type="match status" value="1"/>
</dbReference>
<gene>
    <name evidence="10" type="primary">Contig19085.g20235</name>
    <name evidence="10" type="ORF">STYLEM_8592</name>
</gene>
<evidence type="ECO:0000256" key="2">
    <source>
        <dbReference type="ARBA" id="ARBA00009792"/>
    </source>
</evidence>
<dbReference type="SUPFAM" id="SSF88688">
    <property type="entry name" value="Families 57/38 glycoside transferase middle domain"/>
    <property type="match status" value="1"/>
</dbReference>